<gene>
    <name evidence="26" type="primary">LOC109480472</name>
</gene>
<dbReference type="CDD" id="cd00192">
    <property type="entry name" value="PTKc"/>
    <property type="match status" value="1"/>
</dbReference>
<dbReference type="AlphaFoldDB" id="A0A6P5A900"/>
<dbReference type="SUPFAM" id="SSF56112">
    <property type="entry name" value="Protein kinase-like (PK-like)"/>
    <property type="match status" value="1"/>
</dbReference>
<dbReference type="InterPro" id="IPR020635">
    <property type="entry name" value="Tyr_kinase_cat_dom"/>
</dbReference>
<dbReference type="Gene3D" id="1.10.510.10">
    <property type="entry name" value="Transferase(Phosphotransferase) domain 1"/>
    <property type="match status" value="1"/>
</dbReference>
<dbReference type="GO" id="GO:0007169">
    <property type="term" value="P:cell surface receptor protein tyrosine kinase signaling pathway"/>
    <property type="evidence" value="ECO:0007669"/>
    <property type="project" value="TreeGrafter"/>
</dbReference>
<evidence type="ECO:0000256" key="1">
    <source>
        <dbReference type="ARBA" id="ARBA00004479"/>
    </source>
</evidence>
<accession>A0A6P5A900</accession>
<evidence type="ECO:0000256" key="8">
    <source>
        <dbReference type="ARBA" id="ARBA00022840"/>
    </source>
</evidence>
<dbReference type="Gene3D" id="2.60.40.10">
    <property type="entry name" value="Immunoglobulins"/>
    <property type="match status" value="1"/>
</dbReference>
<evidence type="ECO:0000259" key="24">
    <source>
        <dbReference type="PROSITE" id="PS50835"/>
    </source>
</evidence>
<protein>
    <recommendedName>
        <fullName evidence="2">receptor protein-tyrosine kinase</fullName>
        <ecNumber evidence="2">2.7.10.1</ecNumber>
    </recommendedName>
</protein>
<dbReference type="SUPFAM" id="SSF48726">
    <property type="entry name" value="Immunoglobulin"/>
    <property type="match status" value="1"/>
</dbReference>
<dbReference type="PIRSF" id="PIRSF000615">
    <property type="entry name" value="TyrPK_CSF1-R"/>
    <property type="match status" value="1"/>
</dbReference>
<dbReference type="GO" id="GO:0005886">
    <property type="term" value="C:plasma membrane"/>
    <property type="evidence" value="ECO:0007669"/>
    <property type="project" value="TreeGrafter"/>
</dbReference>
<evidence type="ECO:0000256" key="15">
    <source>
        <dbReference type="ARBA" id="ARBA00023319"/>
    </source>
</evidence>
<keyword evidence="6 18" id="KW-0547">Nucleotide-binding</keyword>
<keyword evidence="12" id="KW-1015">Disulfide bond</keyword>
<dbReference type="PANTHER" id="PTHR24416:SF621">
    <property type="entry name" value="TYROSINE KINASE RECEPTOR CAD96CA"/>
    <property type="match status" value="1"/>
</dbReference>
<evidence type="ECO:0000256" key="21">
    <source>
        <dbReference type="SAM" id="MobiDB-lite"/>
    </source>
</evidence>
<evidence type="ECO:0000256" key="12">
    <source>
        <dbReference type="ARBA" id="ARBA00023157"/>
    </source>
</evidence>
<evidence type="ECO:0000256" key="2">
    <source>
        <dbReference type="ARBA" id="ARBA00011902"/>
    </source>
</evidence>
<dbReference type="Pfam" id="PF07714">
    <property type="entry name" value="PK_Tyr_Ser-Thr"/>
    <property type="match status" value="1"/>
</dbReference>
<reference evidence="26" key="1">
    <citation type="submission" date="2025-08" db="UniProtKB">
        <authorList>
            <consortium name="RefSeq"/>
        </authorList>
    </citation>
    <scope>IDENTIFICATION</scope>
    <source>
        <tissue evidence="26">Gonad</tissue>
    </source>
</reference>
<evidence type="ECO:0000259" key="23">
    <source>
        <dbReference type="PROSITE" id="PS50011"/>
    </source>
</evidence>
<evidence type="ECO:0000256" key="22">
    <source>
        <dbReference type="SAM" id="Phobius"/>
    </source>
</evidence>
<keyword evidence="19" id="KW-0460">Magnesium</keyword>
<feature type="transmembrane region" description="Helical" evidence="22">
    <location>
        <begin position="185"/>
        <end position="207"/>
    </location>
</feature>
<feature type="binding site" evidence="18">
    <location>
        <position position="480"/>
    </location>
    <ligand>
        <name>ATP</name>
        <dbReference type="ChEBI" id="CHEBI:30616"/>
    </ligand>
</feature>
<dbReference type="PROSITE" id="PS00109">
    <property type="entry name" value="PROTEIN_KINASE_TYR"/>
    <property type="match status" value="1"/>
</dbReference>
<dbReference type="SMART" id="SM00408">
    <property type="entry name" value="IGc2"/>
    <property type="match status" value="1"/>
</dbReference>
<dbReference type="InterPro" id="IPR036179">
    <property type="entry name" value="Ig-like_dom_sf"/>
</dbReference>
<dbReference type="InterPro" id="IPR000719">
    <property type="entry name" value="Prot_kinase_dom"/>
</dbReference>
<evidence type="ECO:0000313" key="25">
    <source>
        <dbReference type="Proteomes" id="UP000515135"/>
    </source>
</evidence>
<evidence type="ECO:0000256" key="18">
    <source>
        <dbReference type="PIRSR" id="PIRSR000615-2"/>
    </source>
</evidence>
<dbReference type="InterPro" id="IPR003598">
    <property type="entry name" value="Ig_sub2"/>
</dbReference>
<dbReference type="RefSeq" id="XP_019638226.1">
    <property type="nucleotide sequence ID" value="XM_019782667.1"/>
</dbReference>
<feature type="active site" description="Proton acceptor" evidence="17">
    <location>
        <position position="476"/>
    </location>
</feature>
<dbReference type="PROSITE" id="PS00107">
    <property type="entry name" value="PROTEIN_KINASE_ATP"/>
    <property type="match status" value="1"/>
</dbReference>
<evidence type="ECO:0000256" key="5">
    <source>
        <dbReference type="ARBA" id="ARBA00022692"/>
    </source>
</evidence>
<dbReference type="Gene3D" id="3.30.200.20">
    <property type="entry name" value="Phosphorylase Kinase, domain 1"/>
    <property type="match status" value="1"/>
</dbReference>
<keyword evidence="7" id="KW-0418">Kinase</keyword>
<dbReference type="InterPro" id="IPR011009">
    <property type="entry name" value="Kinase-like_dom_sf"/>
</dbReference>
<keyword evidence="25" id="KW-1185">Reference proteome</keyword>
<dbReference type="EC" id="2.7.10.1" evidence="2"/>
<dbReference type="InterPro" id="IPR050122">
    <property type="entry name" value="RTK"/>
</dbReference>
<feature type="binding site" evidence="18 20">
    <location>
        <position position="367"/>
    </location>
    <ligand>
        <name>ATP</name>
        <dbReference type="ChEBI" id="CHEBI:30616"/>
    </ligand>
</feature>
<dbReference type="FunFam" id="1.10.510.10:FF:000554">
    <property type="entry name" value="Predicted protein"/>
    <property type="match status" value="1"/>
</dbReference>
<keyword evidence="3" id="KW-0597">Phosphoprotein</keyword>
<dbReference type="InterPro" id="IPR003599">
    <property type="entry name" value="Ig_sub"/>
</dbReference>
<feature type="binding site" evidence="18">
    <location>
        <begin position="340"/>
        <end position="347"/>
    </location>
    <ligand>
        <name>ATP</name>
        <dbReference type="ChEBI" id="CHEBI:30616"/>
    </ligand>
</feature>
<dbReference type="InterPro" id="IPR017441">
    <property type="entry name" value="Protein_kinase_ATP_BS"/>
</dbReference>
<feature type="domain" description="Ig-like" evidence="24">
    <location>
        <begin position="45"/>
        <end position="128"/>
    </location>
</feature>
<dbReference type="PROSITE" id="PS50835">
    <property type="entry name" value="IG_LIKE"/>
    <property type="match status" value="1"/>
</dbReference>
<keyword evidence="8 18" id="KW-0067">ATP-binding</keyword>
<keyword evidence="4" id="KW-0808">Transferase</keyword>
<dbReference type="InterPro" id="IPR013783">
    <property type="entry name" value="Ig-like_fold"/>
</dbReference>
<proteinExistence type="predicted"/>
<dbReference type="Pfam" id="PF13927">
    <property type="entry name" value="Ig_3"/>
    <property type="match status" value="1"/>
</dbReference>
<dbReference type="GO" id="GO:0046872">
    <property type="term" value="F:metal ion binding"/>
    <property type="evidence" value="ECO:0007669"/>
    <property type="project" value="UniProtKB-KW"/>
</dbReference>
<evidence type="ECO:0000256" key="7">
    <source>
        <dbReference type="ARBA" id="ARBA00022777"/>
    </source>
</evidence>
<evidence type="ECO:0000256" key="4">
    <source>
        <dbReference type="ARBA" id="ARBA00022679"/>
    </source>
</evidence>
<keyword evidence="15" id="KW-0393">Immunoglobulin domain</keyword>
<name>A0A6P5A900_BRABE</name>
<keyword evidence="14" id="KW-0325">Glycoprotein</keyword>
<keyword evidence="11" id="KW-0829">Tyrosine-protein kinase</keyword>
<evidence type="ECO:0000256" key="10">
    <source>
        <dbReference type="ARBA" id="ARBA00023136"/>
    </source>
</evidence>
<keyword evidence="10 22" id="KW-0472">Membrane</keyword>
<keyword evidence="19" id="KW-0479">Metal-binding</keyword>
<evidence type="ECO:0000256" key="14">
    <source>
        <dbReference type="ARBA" id="ARBA00023180"/>
    </source>
</evidence>
<evidence type="ECO:0000256" key="9">
    <source>
        <dbReference type="ARBA" id="ARBA00022989"/>
    </source>
</evidence>
<keyword evidence="9 22" id="KW-1133">Transmembrane helix</keyword>
<dbReference type="GeneID" id="109480472"/>
<dbReference type="GO" id="GO:0004714">
    <property type="term" value="F:transmembrane receptor protein tyrosine kinase activity"/>
    <property type="evidence" value="ECO:0007669"/>
    <property type="project" value="UniProtKB-EC"/>
</dbReference>
<dbReference type="GO" id="GO:0043235">
    <property type="term" value="C:receptor complex"/>
    <property type="evidence" value="ECO:0007669"/>
    <property type="project" value="TreeGrafter"/>
</dbReference>
<evidence type="ECO:0000256" key="16">
    <source>
        <dbReference type="ARBA" id="ARBA00051243"/>
    </source>
</evidence>
<dbReference type="KEGG" id="bbel:109480472"/>
<dbReference type="PROSITE" id="PS50011">
    <property type="entry name" value="PROTEIN_KINASE_DOM"/>
    <property type="match status" value="1"/>
</dbReference>
<comment type="subcellular location">
    <subcellularLocation>
        <location evidence="1">Membrane</location>
        <topology evidence="1">Single-pass type I membrane protein</topology>
    </subcellularLocation>
</comment>
<feature type="binding site" evidence="19">
    <location>
        <position position="494"/>
    </location>
    <ligand>
        <name>Mg(2+)</name>
        <dbReference type="ChEBI" id="CHEBI:18420"/>
    </ligand>
</feature>
<feature type="region of interest" description="Disordered" evidence="21">
    <location>
        <begin position="244"/>
        <end position="265"/>
    </location>
</feature>
<dbReference type="GO" id="GO:0005524">
    <property type="term" value="F:ATP binding"/>
    <property type="evidence" value="ECO:0007669"/>
    <property type="project" value="UniProtKB-UniRule"/>
</dbReference>
<evidence type="ECO:0000256" key="3">
    <source>
        <dbReference type="ARBA" id="ARBA00022553"/>
    </source>
</evidence>
<evidence type="ECO:0000256" key="11">
    <source>
        <dbReference type="ARBA" id="ARBA00023137"/>
    </source>
</evidence>
<dbReference type="PANTHER" id="PTHR24416">
    <property type="entry name" value="TYROSINE-PROTEIN KINASE RECEPTOR"/>
    <property type="match status" value="1"/>
</dbReference>
<dbReference type="SMART" id="SM00409">
    <property type="entry name" value="IG"/>
    <property type="match status" value="1"/>
</dbReference>
<comment type="catalytic activity">
    <reaction evidence="16">
        <text>L-tyrosyl-[protein] + ATP = O-phospho-L-tyrosyl-[protein] + ADP + H(+)</text>
        <dbReference type="Rhea" id="RHEA:10596"/>
        <dbReference type="Rhea" id="RHEA-COMP:10136"/>
        <dbReference type="Rhea" id="RHEA-COMP:20101"/>
        <dbReference type="ChEBI" id="CHEBI:15378"/>
        <dbReference type="ChEBI" id="CHEBI:30616"/>
        <dbReference type="ChEBI" id="CHEBI:46858"/>
        <dbReference type="ChEBI" id="CHEBI:61978"/>
        <dbReference type="ChEBI" id="CHEBI:456216"/>
        <dbReference type="EC" id="2.7.10.1"/>
    </reaction>
</comment>
<dbReference type="SMART" id="SM00219">
    <property type="entry name" value="TyrKc"/>
    <property type="match status" value="1"/>
</dbReference>
<keyword evidence="13" id="KW-0675">Receptor</keyword>
<dbReference type="InterPro" id="IPR001245">
    <property type="entry name" value="Ser-Thr/Tyr_kinase_cat_dom"/>
</dbReference>
<evidence type="ECO:0000256" key="17">
    <source>
        <dbReference type="PIRSR" id="PIRSR000615-1"/>
    </source>
</evidence>
<keyword evidence="5 22" id="KW-0812">Transmembrane</keyword>
<dbReference type="PRINTS" id="PR00109">
    <property type="entry name" value="TYRKINASE"/>
</dbReference>
<evidence type="ECO:0000256" key="6">
    <source>
        <dbReference type="ARBA" id="ARBA00022741"/>
    </source>
</evidence>
<dbReference type="InterPro" id="IPR007110">
    <property type="entry name" value="Ig-like_dom"/>
</dbReference>
<feature type="binding site" evidence="19">
    <location>
        <position position="481"/>
    </location>
    <ligand>
        <name>Mg(2+)</name>
        <dbReference type="ChEBI" id="CHEBI:18420"/>
    </ligand>
</feature>
<evidence type="ECO:0000256" key="20">
    <source>
        <dbReference type="PROSITE-ProRule" id="PRU10141"/>
    </source>
</evidence>
<dbReference type="InterPro" id="IPR008266">
    <property type="entry name" value="Tyr_kinase_AS"/>
</dbReference>
<evidence type="ECO:0000256" key="13">
    <source>
        <dbReference type="ARBA" id="ARBA00023170"/>
    </source>
</evidence>
<sequence>MRITTELHVRRQHNGAVLSCTADQRHHLLISPKTASVIMEVLYPPDVSVIVQPRQVREGDDVIVTCIVDSNPPAHISWKRQVQGRNVVMATTGTTTIVLRNVTTQDNGSYICRAGNDIGTASASGVVHVKKQAQGFDIPVDTMSMSSTVQDDFRPTPFTADPETETSRATVEEQQGNEREERLRLILGLAFGCGLLATAVLMLGHHFRKLSNSKSRIGMQERPSFELAPVNVNSVHYNRPGADVEATETEDGQTPQQDREEPGTTIEGEAEVDGDDQEMACWEGDDVTDDERPQSDTVEHPGQLEYYGNQAQTIEETSLVSLSLGASFTREQLRFIKRLGHGQFGDVYLAELEGVSASQKDRLVAVKTVKVNATHEAHEDMRKELRMMMKVTAFHPNVVSLLGCCTSSESMMLILEYVRHGNLLAVLRNDRAARDVTYRNLHPEGKTLQNKDLISFAWQVAKGMSFLASKQCIHRDLAARNVLVGENRTCKISDFGLARDGPEYRKLTASLLPLRWMAPETLHARLYSTRSDVWSFGILLYEIATLGSTPYPTISNKEVAAVVQSGHIMPKPAHCTDQLYFLMEKCWEFYPEGRPYFSELSSALFRMLRDEQEHIILTRFEEHVYANMDDLTDEEICY</sequence>
<dbReference type="Proteomes" id="UP000515135">
    <property type="component" value="Unplaced"/>
</dbReference>
<organism evidence="25 26">
    <name type="scientific">Branchiostoma belcheri</name>
    <name type="common">Amphioxus</name>
    <dbReference type="NCBI Taxonomy" id="7741"/>
    <lineage>
        <taxon>Eukaryota</taxon>
        <taxon>Metazoa</taxon>
        <taxon>Chordata</taxon>
        <taxon>Cephalochordata</taxon>
        <taxon>Leptocardii</taxon>
        <taxon>Amphioxiformes</taxon>
        <taxon>Branchiostomatidae</taxon>
        <taxon>Branchiostoma</taxon>
    </lineage>
</organism>
<dbReference type="OrthoDB" id="3256376at2759"/>
<evidence type="ECO:0000256" key="19">
    <source>
        <dbReference type="PIRSR" id="PIRSR000615-3"/>
    </source>
</evidence>
<feature type="region of interest" description="Disordered" evidence="21">
    <location>
        <begin position="148"/>
        <end position="179"/>
    </location>
</feature>
<feature type="domain" description="Protein kinase" evidence="23">
    <location>
        <begin position="333"/>
        <end position="617"/>
    </location>
</feature>
<evidence type="ECO:0000313" key="26">
    <source>
        <dbReference type="RefSeq" id="XP_019638226.1"/>
    </source>
</evidence>